<accession>A0A9W8ZYS2</accession>
<evidence type="ECO:0000313" key="3">
    <source>
        <dbReference type="EMBL" id="KAJ4468880.1"/>
    </source>
</evidence>
<reference evidence="3" key="1">
    <citation type="submission" date="2022-08" db="EMBL/GenBank/DDBJ databases">
        <title>A Global Phylogenomic Analysis of the Shiitake Genus Lentinula.</title>
        <authorList>
            <consortium name="DOE Joint Genome Institute"/>
            <person name="Sierra-Patev S."/>
            <person name="Min B."/>
            <person name="Naranjo-Ortiz M."/>
            <person name="Looney B."/>
            <person name="Konkel Z."/>
            <person name="Slot J.C."/>
            <person name="Sakamoto Y."/>
            <person name="Steenwyk J.L."/>
            <person name="Rokas A."/>
            <person name="Carro J."/>
            <person name="Camarero S."/>
            <person name="Ferreira P."/>
            <person name="Molpeceres G."/>
            <person name="Ruiz-Duenas F.J."/>
            <person name="Serrano A."/>
            <person name="Henrissat B."/>
            <person name="Drula E."/>
            <person name="Hughes K.W."/>
            <person name="Mata J.L."/>
            <person name="Ishikawa N.K."/>
            <person name="Vargas-Isla R."/>
            <person name="Ushijima S."/>
            <person name="Smith C.A."/>
            <person name="Ahrendt S."/>
            <person name="Andreopoulos W."/>
            <person name="He G."/>
            <person name="Labutti K."/>
            <person name="Lipzen A."/>
            <person name="Ng V."/>
            <person name="Riley R."/>
            <person name="Sandor L."/>
            <person name="Barry K."/>
            <person name="Martinez A.T."/>
            <person name="Xiao Y."/>
            <person name="Gibbons J.G."/>
            <person name="Terashima K."/>
            <person name="Grigoriev I.V."/>
            <person name="Hibbett D.S."/>
        </authorList>
    </citation>
    <scope>NUCLEOTIDE SEQUENCE</scope>
    <source>
        <strain evidence="3">JLM2183</strain>
    </source>
</reference>
<dbReference type="Proteomes" id="UP001150266">
    <property type="component" value="Unassembled WGS sequence"/>
</dbReference>
<protein>
    <submittedName>
        <fullName evidence="3">Uncharacterized protein</fullName>
    </submittedName>
</protein>
<comment type="caution">
    <text evidence="3">The sequence shown here is derived from an EMBL/GenBank/DDBJ whole genome shotgun (WGS) entry which is preliminary data.</text>
</comment>
<feature type="signal peptide" evidence="2">
    <location>
        <begin position="1"/>
        <end position="24"/>
    </location>
</feature>
<gene>
    <name evidence="3" type="ORF">J3R30DRAFT_3555026</name>
</gene>
<feature type="region of interest" description="Disordered" evidence="1">
    <location>
        <begin position="99"/>
        <end position="235"/>
    </location>
</feature>
<keyword evidence="4" id="KW-1185">Reference proteome</keyword>
<evidence type="ECO:0000256" key="1">
    <source>
        <dbReference type="SAM" id="MobiDB-lite"/>
    </source>
</evidence>
<name>A0A9W8ZYS2_9AGAR</name>
<feature type="compositionally biased region" description="Pro residues" evidence="1">
    <location>
        <begin position="105"/>
        <end position="120"/>
    </location>
</feature>
<dbReference type="EMBL" id="JAOTPV010000034">
    <property type="protein sequence ID" value="KAJ4468880.1"/>
    <property type="molecule type" value="Genomic_DNA"/>
</dbReference>
<proteinExistence type="predicted"/>
<keyword evidence="2" id="KW-0732">Signal</keyword>
<organism evidence="3 4">
    <name type="scientific">Lentinula aciculospora</name>
    <dbReference type="NCBI Taxonomy" id="153920"/>
    <lineage>
        <taxon>Eukaryota</taxon>
        <taxon>Fungi</taxon>
        <taxon>Dikarya</taxon>
        <taxon>Basidiomycota</taxon>
        <taxon>Agaricomycotina</taxon>
        <taxon>Agaricomycetes</taxon>
        <taxon>Agaricomycetidae</taxon>
        <taxon>Agaricales</taxon>
        <taxon>Marasmiineae</taxon>
        <taxon>Omphalotaceae</taxon>
        <taxon>Lentinula</taxon>
    </lineage>
</organism>
<feature type="chain" id="PRO_5040775621" evidence="2">
    <location>
        <begin position="25"/>
        <end position="235"/>
    </location>
</feature>
<evidence type="ECO:0000256" key="2">
    <source>
        <dbReference type="SAM" id="SignalP"/>
    </source>
</evidence>
<sequence>MRTYANLPLLITLALAFAANTSSANPLPYGFSQEVRVESRASSSIDKTGRTSDQFDLAKWYNYLEKPDIANTSREVRVLLNQFPAPPGQGRILRTDIRPKKMYPPADPPANGLPPVPHPPSEVAGEKTWKESFSQGAAPAKVSSPSRHSDSPTIPLMYPLPQKGSSSQGGEERAKVSSSSQRLDSPTIPPMHPHPLKGTSSQGGEERAKVSSSSQRLDSPTIPPTGQGLFLIAIS</sequence>
<dbReference type="AlphaFoldDB" id="A0A9W8ZYS2"/>
<evidence type="ECO:0000313" key="4">
    <source>
        <dbReference type="Proteomes" id="UP001150266"/>
    </source>
</evidence>